<comment type="similarity">
    <text evidence="1 3">Belongs to the thiolase-like superfamily. Beta-ketoacyl-ACP synthases family.</text>
</comment>
<evidence type="ECO:0000256" key="2">
    <source>
        <dbReference type="ARBA" id="ARBA00022679"/>
    </source>
</evidence>
<dbReference type="Gene3D" id="3.40.47.10">
    <property type="match status" value="1"/>
</dbReference>
<sequence length="461" mass="49642">MPLSNAVITGVGPVSSIGCSRNGFWEALLAGRSGFGPITLCRAPESPSQVASEVKEFSLGDFVHKGEIMGRRTPRAVQLGLAASVLALHDAEIDLDGCDPDRLGVYVGTSIGNMAELLRLHEKLSTTGELPAHTAFHAFHHSAACVISSFFNIRGPIQTASSGCNSGLDALGQSLRMIQSGAVDAMLVVGTDCEVVPEVIAALNASNSLSSRYNEEPHRASRPFDLGRDGNVIGEGAAAVFLESEEHARRRGARIYARMAGYQVCSAGQNRQYSHDSPETDLRPCIRAFEGTLRETGWHPEQVEVVSANGSSSKIYDRIEGQAISRVFRDHIGSLKVHSTKSMLGQHGAGSSMLQVVSASLTLRRGTIPPTINHEVPDPECGPLNVVTEADTIFPRRMLVHSIGLGGFYYSVGAFEAAEDIDDMQTGEIQVKWSETGHPIFKPRAEFEKPLSPWAPRRDTD</sequence>
<accession>A0A956SBJ4</accession>
<reference evidence="5" key="2">
    <citation type="journal article" date="2021" name="Microbiome">
        <title>Successional dynamics and alternative stable states in a saline activated sludge microbial community over 9 years.</title>
        <authorList>
            <person name="Wang Y."/>
            <person name="Ye J."/>
            <person name="Ju F."/>
            <person name="Liu L."/>
            <person name="Boyd J.A."/>
            <person name="Deng Y."/>
            <person name="Parks D.H."/>
            <person name="Jiang X."/>
            <person name="Yin X."/>
            <person name="Woodcroft B.J."/>
            <person name="Tyson G.W."/>
            <person name="Hugenholtz P."/>
            <person name="Polz M.F."/>
            <person name="Zhang T."/>
        </authorList>
    </citation>
    <scope>NUCLEOTIDE SEQUENCE</scope>
    <source>
        <strain evidence="5">HKST-UBA02</strain>
    </source>
</reference>
<dbReference type="PROSITE" id="PS52004">
    <property type="entry name" value="KS3_2"/>
    <property type="match status" value="1"/>
</dbReference>
<dbReference type="GO" id="GO:0004315">
    <property type="term" value="F:3-oxoacyl-[acyl-carrier-protein] synthase activity"/>
    <property type="evidence" value="ECO:0007669"/>
    <property type="project" value="TreeGrafter"/>
</dbReference>
<dbReference type="GO" id="GO:0005829">
    <property type="term" value="C:cytosol"/>
    <property type="evidence" value="ECO:0007669"/>
    <property type="project" value="TreeGrafter"/>
</dbReference>
<dbReference type="InterPro" id="IPR020841">
    <property type="entry name" value="PKS_Beta-ketoAc_synthase_dom"/>
</dbReference>
<dbReference type="InterPro" id="IPR014031">
    <property type="entry name" value="Ketoacyl_synth_C"/>
</dbReference>
<dbReference type="PANTHER" id="PTHR11712">
    <property type="entry name" value="POLYKETIDE SYNTHASE-RELATED"/>
    <property type="match status" value="1"/>
</dbReference>
<evidence type="ECO:0000256" key="3">
    <source>
        <dbReference type="RuleBase" id="RU003694"/>
    </source>
</evidence>
<protein>
    <submittedName>
        <fullName evidence="5">Beta-ketoacyl-[acyl-carrier-protein] synthase family protein</fullName>
    </submittedName>
</protein>
<keyword evidence="2 3" id="KW-0808">Transferase</keyword>
<evidence type="ECO:0000313" key="5">
    <source>
        <dbReference type="EMBL" id="MCA9754386.1"/>
    </source>
</evidence>
<comment type="caution">
    <text evidence="5">The sequence shown here is derived from an EMBL/GenBank/DDBJ whole genome shotgun (WGS) entry which is preliminary data.</text>
</comment>
<evidence type="ECO:0000313" key="6">
    <source>
        <dbReference type="Proteomes" id="UP000739538"/>
    </source>
</evidence>
<dbReference type="GO" id="GO:0006633">
    <property type="term" value="P:fatty acid biosynthetic process"/>
    <property type="evidence" value="ECO:0007669"/>
    <property type="project" value="TreeGrafter"/>
</dbReference>
<dbReference type="Proteomes" id="UP000739538">
    <property type="component" value="Unassembled WGS sequence"/>
</dbReference>
<dbReference type="PANTHER" id="PTHR11712:SF336">
    <property type="entry name" value="3-OXOACYL-[ACYL-CARRIER-PROTEIN] SYNTHASE, MITOCHONDRIAL"/>
    <property type="match status" value="1"/>
</dbReference>
<dbReference type="SMART" id="SM00825">
    <property type="entry name" value="PKS_KS"/>
    <property type="match status" value="1"/>
</dbReference>
<dbReference type="SUPFAM" id="SSF53901">
    <property type="entry name" value="Thiolase-like"/>
    <property type="match status" value="2"/>
</dbReference>
<evidence type="ECO:0000256" key="1">
    <source>
        <dbReference type="ARBA" id="ARBA00008467"/>
    </source>
</evidence>
<name>A0A956SBJ4_UNCEI</name>
<dbReference type="InterPro" id="IPR000794">
    <property type="entry name" value="Beta-ketoacyl_synthase"/>
</dbReference>
<dbReference type="InterPro" id="IPR014030">
    <property type="entry name" value="Ketoacyl_synth_N"/>
</dbReference>
<evidence type="ECO:0000259" key="4">
    <source>
        <dbReference type="PROSITE" id="PS52004"/>
    </source>
</evidence>
<dbReference type="EMBL" id="JAGQHS010000003">
    <property type="protein sequence ID" value="MCA9754386.1"/>
    <property type="molecule type" value="Genomic_DNA"/>
</dbReference>
<feature type="domain" description="Ketosynthase family 3 (KS3)" evidence="4">
    <location>
        <begin position="3"/>
        <end position="416"/>
    </location>
</feature>
<dbReference type="CDD" id="cd00834">
    <property type="entry name" value="KAS_I_II"/>
    <property type="match status" value="1"/>
</dbReference>
<proteinExistence type="inferred from homology"/>
<dbReference type="Pfam" id="PF02801">
    <property type="entry name" value="Ketoacyl-synt_C"/>
    <property type="match status" value="1"/>
</dbReference>
<dbReference type="AlphaFoldDB" id="A0A956SBJ4"/>
<organism evidence="5 6">
    <name type="scientific">Eiseniibacteriota bacterium</name>
    <dbReference type="NCBI Taxonomy" id="2212470"/>
    <lineage>
        <taxon>Bacteria</taxon>
        <taxon>Candidatus Eiseniibacteriota</taxon>
    </lineage>
</organism>
<reference evidence="5" key="1">
    <citation type="submission" date="2020-04" db="EMBL/GenBank/DDBJ databases">
        <authorList>
            <person name="Zhang T."/>
        </authorList>
    </citation>
    <scope>NUCLEOTIDE SEQUENCE</scope>
    <source>
        <strain evidence="5">HKST-UBA02</strain>
    </source>
</reference>
<dbReference type="Pfam" id="PF00109">
    <property type="entry name" value="ketoacyl-synt"/>
    <property type="match status" value="1"/>
</dbReference>
<dbReference type="InterPro" id="IPR016039">
    <property type="entry name" value="Thiolase-like"/>
</dbReference>
<gene>
    <name evidence="5" type="ORF">KDA27_01180</name>
</gene>